<dbReference type="PANTHER" id="PTHR48111:SF37">
    <property type="entry name" value="RESPONSE REGULATOR PROTEIN CARR"/>
    <property type="match status" value="1"/>
</dbReference>
<dbReference type="GO" id="GO:0000156">
    <property type="term" value="F:phosphorelay response regulator activity"/>
    <property type="evidence" value="ECO:0007669"/>
    <property type="project" value="TreeGrafter"/>
</dbReference>
<dbReference type="GO" id="GO:0005829">
    <property type="term" value="C:cytosol"/>
    <property type="evidence" value="ECO:0007669"/>
    <property type="project" value="TreeGrafter"/>
</dbReference>
<dbReference type="RefSeq" id="WP_091026621.1">
    <property type="nucleotide sequence ID" value="NZ_BKAE01000012.1"/>
</dbReference>
<dbReference type="CDD" id="cd00383">
    <property type="entry name" value="trans_reg_C"/>
    <property type="match status" value="1"/>
</dbReference>
<dbReference type="InterPro" id="IPR001789">
    <property type="entry name" value="Sig_transdc_resp-reg_receiver"/>
</dbReference>
<dbReference type="InterPro" id="IPR039420">
    <property type="entry name" value="WalR-like"/>
</dbReference>
<protein>
    <submittedName>
        <fullName evidence="6">Two-component system, OmpR family, response regulator MprA</fullName>
    </submittedName>
</protein>
<dbReference type="InterPro" id="IPR036388">
    <property type="entry name" value="WH-like_DNA-bd_sf"/>
</dbReference>
<dbReference type="Gene3D" id="3.40.50.2300">
    <property type="match status" value="1"/>
</dbReference>
<dbReference type="PANTHER" id="PTHR48111">
    <property type="entry name" value="REGULATOR OF RPOS"/>
    <property type="match status" value="1"/>
</dbReference>
<organism evidence="6 7">
    <name type="scientific">Nocardioides szechwanensis</name>
    <dbReference type="NCBI Taxonomy" id="1005944"/>
    <lineage>
        <taxon>Bacteria</taxon>
        <taxon>Bacillati</taxon>
        <taxon>Actinomycetota</taxon>
        <taxon>Actinomycetes</taxon>
        <taxon>Propionibacteriales</taxon>
        <taxon>Nocardioidaceae</taxon>
        <taxon>Nocardioides</taxon>
    </lineage>
</organism>
<dbReference type="Pfam" id="PF00072">
    <property type="entry name" value="Response_reg"/>
    <property type="match status" value="1"/>
</dbReference>
<feature type="domain" description="OmpR/PhoB-type" evidence="5">
    <location>
        <begin position="123"/>
        <end position="220"/>
    </location>
</feature>
<proteinExistence type="predicted"/>
<evidence type="ECO:0000259" key="5">
    <source>
        <dbReference type="PROSITE" id="PS51755"/>
    </source>
</evidence>
<dbReference type="GO" id="GO:0032993">
    <property type="term" value="C:protein-DNA complex"/>
    <property type="evidence" value="ECO:0007669"/>
    <property type="project" value="TreeGrafter"/>
</dbReference>
<evidence type="ECO:0000256" key="2">
    <source>
        <dbReference type="PROSITE-ProRule" id="PRU00169"/>
    </source>
</evidence>
<dbReference type="AlphaFoldDB" id="A0A1H0J8A0"/>
<dbReference type="InterPro" id="IPR011006">
    <property type="entry name" value="CheY-like_superfamily"/>
</dbReference>
<evidence type="ECO:0000313" key="6">
    <source>
        <dbReference type="EMBL" id="SDO39985.1"/>
    </source>
</evidence>
<evidence type="ECO:0000256" key="3">
    <source>
        <dbReference type="PROSITE-ProRule" id="PRU01091"/>
    </source>
</evidence>
<feature type="domain" description="Response regulatory" evidence="4">
    <location>
        <begin position="3"/>
        <end position="118"/>
    </location>
</feature>
<sequence length="220" mass="23054">MAVVGVCEDDVALRGVLVAALKGAGHEVISTSTGEQAVRLLGKDSGVQVCVLDIGLPDADGRDVCLALRAAGQPAPVLFLTALGAVHERLAGFHAGGDDYLTKPFAVSELLVRLDALARRGTTPVASETGLRLDAGKHAITFGAQEVRLSPTEFRLFATIAGRDGEVVRRGTLVAAGWPDGAMVSDNTLDSYIRRLRTKLEGIEAPVGIETVRGVGYTLR</sequence>
<reference evidence="7" key="1">
    <citation type="submission" date="2016-10" db="EMBL/GenBank/DDBJ databases">
        <authorList>
            <person name="Varghese N."/>
            <person name="Submissions S."/>
        </authorList>
    </citation>
    <scope>NUCLEOTIDE SEQUENCE [LARGE SCALE GENOMIC DNA]</scope>
    <source>
        <strain evidence="7">CGMCC 1.11147</strain>
    </source>
</reference>
<feature type="modified residue" description="4-aspartylphosphate" evidence="2">
    <location>
        <position position="53"/>
    </location>
</feature>
<dbReference type="PROSITE" id="PS50110">
    <property type="entry name" value="RESPONSE_REGULATORY"/>
    <property type="match status" value="1"/>
</dbReference>
<evidence type="ECO:0000259" key="4">
    <source>
        <dbReference type="PROSITE" id="PS50110"/>
    </source>
</evidence>
<dbReference type="SMART" id="SM00448">
    <property type="entry name" value="REC"/>
    <property type="match status" value="1"/>
</dbReference>
<dbReference type="SUPFAM" id="SSF46894">
    <property type="entry name" value="C-terminal effector domain of the bipartite response regulators"/>
    <property type="match status" value="1"/>
</dbReference>
<dbReference type="GO" id="GO:0000976">
    <property type="term" value="F:transcription cis-regulatory region binding"/>
    <property type="evidence" value="ECO:0007669"/>
    <property type="project" value="TreeGrafter"/>
</dbReference>
<gene>
    <name evidence="6" type="ORF">SAMN05192576_3945</name>
</gene>
<dbReference type="SMART" id="SM00862">
    <property type="entry name" value="Trans_reg_C"/>
    <property type="match status" value="1"/>
</dbReference>
<dbReference type="Proteomes" id="UP000199004">
    <property type="component" value="Unassembled WGS sequence"/>
</dbReference>
<name>A0A1H0J8A0_9ACTN</name>
<dbReference type="OrthoDB" id="3473150at2"/>
<evidence type="ECO:0000313" key="7">
    <source>
        <dbReference type="Proteomes" id="UP000199004"/>
    </source>
</evidence>
<dbReference type="EMBL" id="FNIC01000008">
    <property type="protein sequence ID" value="SDO39985.1"/>
    <property type="molecule type" value="Genomic_DNA"/>
</dbReference>
<dbReference type="Pfam" id="PF00486">
    <property type="entry name" value="Trans_reg_C"/>
    <property type="match status" value="1"/>
</dbReference>
<dbReference type="GO" id="GO:0006355">
    <property type="term" value="P:regulation of DNA-templated transcription"/>
    <property type="evidence" value="ECO:0007669"/>
    <property type="project" value="InterPro"/>
</dbReference>
<keyword evidence="1 3" id="KW-0238">DNA-binding</keyword>
<evidence type="ECO:0000256" key="1">
    <source>
        <dbReference type="ARBA" id="ARBA00023125"/>
    </source>
</evidence>
<dbReference type="InterPro" id="IPR016032">
    <property type="entry name" value="Sig_transdc_resp-reg_C-effctor"/>
</dbReference>
<keyword evidence="7" id="KW-1185">Reference proteome</keyword>
<dbReference type="PROSITE" id="PS51755">
    <property type="entry name" value="OMPR_PHOB"/>
    <property type="match status" value="1"/>
</dbReference>
<dbReference type="SUPFAM" id="SSF52172">
    <property type="entry name" value="CheY-like"/>
    <property type="match status" value="1"/>
</dbReference>
<dbReference type="STRING" id="1005944.SAMN05192576_3945"/>
<keyword evidence="2" id="KW-0597">Phosphoprotein</keyword>
<dbReference type="Gene3D" id="6.10.250.690">
    <property type="match status" value="1"/>
</dbReference>
<accession>A0A1H0J8A0</accession>
<dbReference type="Gene3D" id="1.10.10.10">
    <property type="entry name" value="Winged helix-like DNA-binding domain superfamily/Winged helix DNA-binding domain"/>
    <property type="match status" value="1"/>
</dbReference>
<dbReference type="InterPro" id="IPR001867">
    <property type="entry name" value="OmpR/PhoB-type_DNA-bd"/>
</dbReference>
<feature type="DNA-binding region" description="OmpR/PhoB-type" evidence="3">
    <location>
        <begin position="123"/>
        <end position="220"/>
    </location>
</feature>